<evidence type="ECO:0008006" key="3">
    <source>
        <dbReference type="Google" id="ProtNLM"/>
    </source>
</evidence>
<evidence type="ECO:0000313" key="1">
    <source>
        <dbReference type="EMBL" id="TCK61495.1"/>
    </source>
</evidence>
<evidence type="ECO:0000313" key="2">
    <source>
        <dbReference type="Proteomes" id="UP000295565"/>
    </source>
</evidence>
<dbReference type="EMBL" id="SMGD01000005">
    <property type="protein sequence ID" value="TCK61495.1"/>
    <property type="molecule type" value="Genomic_DNA"/>
</dbReference>
<dbReference type="AlphaFoldDB" id="A0A4R1KAP1"/>
<dbReference type="Proteomes" id="UP000295565">
    <property type="component" value="Unassembled WGS sequence"/>
</dbReference>
<keyword evidence="2" id="KW-1185">Reference proteome</keyword>
<name>A0A4R1KAP1_9GAMM</name>
<sequence length="371" mass="41989">MDKFFSALSVTTFLMLAGCATQTAYQPPKVDNTPVHPTAVIHATSLIQGSILPNFHGTEVAYTRADRRTIDGHSKADSWWGKLLFSNLHTADIFRLDQNKAYKVDFNRRTYWECNVESCPSILNILRAASNQSTDEKTDQYVPSGTETCPLHMIQHRFSVVKTSQEETLSGHQARLYRATWNLVSEDSAHHQNVNKLQIDFWTTSPTGEMKKVWEIHQKLTDTYLKEAHLQDNPLARFLPQDIFRALSAFSGDTDSSKQTWHNDVSRKLATIKGYPLKIDLNWYQKNNACQSNNEQTAATSEASDPSDKLMSMASKLIGNIVKSETKPKGEKPIFHYLYQVHSTKVEPVHDSVFQVPDGFVKKPLPKFGQG</sequence>
<proteinExistence type="predicted"/>
<comment type="caution">
    <text evidence="1">The sequence shown here is derived from an EMBL/GenBank/DDBJ whole genome shotgun (WGS) entry which is preliminary data.</text>
</comment>
<dbReference type="OrthoDB" id="6107658at2"/>
<gene>
    <name evidence="1" type="ORF">EV690_0494</name>
</gene>
<organism evidence="1 2">
    <name type="scientific">Celerinatantimonas diazotrophica</name>
    <dbReference type="NCBI Taxonomy" id="412034"/>
    <lineage>
        <taxon>Bacteria</taxon>
        <taxon>Pseudomonadati</taxon>
        <taxon>Pseudomonadota</taxon>
        <taxon>Gammaproteobacteria</taxon>
        <taxon>Celerinatantimonadaceae</taxon>
        <taxon>Celerinatantimonas</taxon>
    </lineage>
</organism>
<protein>
    <recommendedName>
        <fullName evidence="3">Lipoprotein</fullName>
    </recommendedName>
</protein>
<dbReference type="RefSeq" id="WP_131911354.1">
    <property type="nucleotide sequence ID" value="NZ_OU594967.1"/>
</dbReference>
<reference evidence="1 2" key="1">
    <citation type="submission" date="2019-03" db="EMBL/GenBank/DDBJ databases">
        <title>Genomic Encyclopedia of Type Strains, Phase IV (KMG-IV): sequencing the most valuable type-strain genomes for metagenomic binning, comparative biology and taxonomic classification.</title>
        <authorList>
            <person name="Goeker M."/>
        </authorList>
    </citation>
    <scope>NUCLEOTIDE SEQUENCE [LARGE SCALE GENOMIC DNA]</scope>
    <source>
        <strain evidence="1 2">DSM 18577</strain>
    </source>
</reference>
<dbReference type="PROSITE" id="PS51257">
    <property type="entry name" value="PROKAR_LIPOPROTEIN"/>
    <property type="match status" value="1"/>
</dbReference>
<accession>A0A4R1KAP1</accession>